<name>A0AB74JGA3_AURPU</name>
<feature type="coiled-coil region" evidence="1">
    <location>
        <begin position="123"/>
        <end position="169"/>
    </location>
</feature>
<feature type="region of interest" description="Disordered" evidence="2">
    <location>
        <begin position="363"/>
        <end position="398"/>
    </location>
</feature>
<proteinExistence type="predicted"/>
<keyword evidence="1" id="KW-0175">Coiled coil</keyword>
<evidence type="ECO:0000256" key="2">
    <source>
        <dbReference type="SAM" id="MobiDB-lite"/>
    </source>
</evidence>
<evidence type="ECO:0000313" key="3">
    <source>
        <dbReference type="EMBL" id="THX22020.1"/>
    </source>
</evidence>
<organism evidence="3 4">
    <name type="scientific">Aureobasidium pullulans</name>
    <name type="common">Black yeast</name>
    <name type="synonym">Pullularia pullulans</name>
    <dbReference type="NCBI Taxonomy" id="5580"/>
    <lineage>
        <taxon>Eukaryota</taxon>
        <taxon>Fungi</taxon>
        <taxon>Dikarya</taxon>
        <taxon>Ascomycota</taxon>
        <taxon>Pezizomycotina</taxon>
        <taxon>Dothideomycetes</taxon>
        <taxon>Dothideomycetidae</taxon>
        <taxon>Dothideales</taxon>
        <taxon>Saccotheciaceae</taxon>
        <taxon>Aureobasidium</taxon>
    </lineage>
</organism>
<dbReference type="Proteomes" id="UP000310374">
    <property type="component" value="Unassembled WGS sequence"/>
</dbReference>
<sequence length="398" mass="47216">MAHAGCLDIACPIAPVAQLVTHFAHVDSRSACPPFGVDSSPIKMLHLLYKPSHYLRPRYSNSIVSSFWLLGQSRYSTRAGSEEAPTHQHVTHMAEDKARDKASEAGAHENLRAHQRDYQKEYRDRNREKLRAAQRLYREQNKDKIKRWHQEHKEEAKAYREQNKDKAKAWREQNKDKLKAWREQNKDKIKRWYQEHKEEAKAYAARYQQKHKQRVAKLKRQWRNNNPSRRYENGRQLSLENRELYLQKMAEYRLKYSNLGIVDRYNAARREKYNSDKQYRMAVRLHIWVTRSAEARQLSWSTHQPILYDTKQSHHCSGCGHGRYIKLWWEKLDENRNPTGELSCHACFTSDWSRALPTGHENMFVNRRPRHRSPAKAPDDNIEDKTATEPSEKPDPPT</sequence>
<feature type="compositionally biased region" description="Basic and acidic residues" evidence="2">
    <location>
        <begin position="377"/>
        <end position="398"/>
    </location>
</feature>
<evidence type="ECO:0000256" key="1">
    <source>
        <dbReference type="SAM" id="Coils"/>
    </source>
</evidence>
<accession>A0AB74JGA3</accession>
<dbReference type="EMBL" id="QZAT01000206">
    <property type="protein sequence ID" value="THX22020.1"/>
    <property type="molecule type" value="Genomic_DNA"/>
</dbReference>
<protein>
    <submittedName>
        <fullName evidence="3">Uncharacterized protein</fullName>
    </submittedName>
</protein>
<dbReference type="AlphaFoldDB" id="A0AB74JGA3"/>
<evidence type="ECO:0000313" key="4">
    <source>
        <dbReference type="Proteomes" id="UP000310374"/>
    </source>
</evidence>
<gene>
    <name evidence="3" type="ORF">D6D12_09534</name>
</gene>
<reference evidence="3 4" key="1">
    <citation type="submission" date="2018-10" db="EMBL/GenBank/DDBJ databases">
        <title>Fifty Aureobasidium pullulans genomes reveal a recombining polyextremotolerant generalist.</title>
        <authorList>
            <person name="Gostincar C."/>
            <person name="Turk M."/>
            <person name="Zajc J."/>
            <person name="Gunde-Cimerman N."/>
        </authorList>
    </citation>
    <scope>NUCLEOTIDE SEQUENCE [LARGE SCALE GENOMIC DNA]</scope>
    <source>
        <strain evidence="3 4">EXF-10081</strain>
    </source>
</reference>
<comment type="caution">
    <text evidence="3">The sequence shown here is derived from an EMBL/GenBank/DDBJ whole genome shotgun (WGS) entry which is preliminary data.</text>
</comment>